<dbReference type="InterPro" id="IPR036397">
    <property type="entry name" value="RNaseH_sf"/>
</dbReference>
<sequence length="747" mass="85423">MDLFGPTSVKSINHASYCLVITDDCTRFCWVFFLASKDETSGIIQTFIRQIENQLSHRVKIIRSDNGTEFKNRYMLEFCGNKGIKQEYSNARTPQQNGVAERMNRTLIEAARTMLADSLLPTTFWAEAKKLDSLYQQQEAGSKTRNDGFADNVMGYILGEHTEAEEIIMHLWLSAQAMRYRCEQEAQILAYTQAVKKLEAQLVTSQKQHISLNEKLAFQANEIHEKYEKLKRYRRIRMKAVKEKEQLQKIVDSWKDSSKNLWKLINSGMSSNDKLGLGYEIHSNDEVLSVPPPLSGDYTPIPQEEVDDSLFVYGKKGPQTPEISVSDDKVSEHSSCQSNDNWKVTNEKDVSVPKSTEVAPSCVLHIKTPRQPLKDKETHQVDRKNWNDMMKRELGDGYSFTKKKCFCLVVVKSLIKIVILLKRKWQGKLRFKRDVNTGKDQLEDFKEFNGGSVTFGGSKGYISGKVRIRVGNLDFDSVSFVKELGHFNHFSMSQICDKQHKVLFTKTECLVVSSDFKMPDENQILLKVPRHHNMYSFDMKTPSPAKGFTCLIAKATSDESKLWHRRLGHINFKNLNKLVKGNLVRGLPSKVFKNDHTCVACHRGKQHMASCKAKLDRLITKPLHTLHMDLFGPTSVKSINHASYCLVITNDCTRSDNDTEFKNRDMLEFCGNKGIKQEYSNARTPQQNGVAERMNRTLIEAARTMLADSLLPTTFWAEAVSTACYIFNRVRVTKPQHKTPYELLFGL</sequence>
<feature type="region of interest" description="Disordered" evidence="2">
    <location>
        <begin position="320"/>
        <end position="341"/>
    </location>
</feature>
<feature type="coiled-coil region" evidence="1">
    <location>
        <begin position="188"/>
        <end position="250"/>
    </location>
</feature>
<proteinExistence type="predicted"/>
<evidence type="ECO:0000313" key="5">
    <source>
        <dbReference type="Proteomes" id="UP001151760"/>
    </source>
</evidence>
<evidence type="ECO:0000313" key="4">
    <source>
        <dbReference type="EMBL" id="GJT27160.1"/>
    </source>
</evidence>
<comment type="caution">
    <text evidence="4">The sequence shown here is derived from an EMBL/GenBank/DDBJ whole genome shotgun (WGS) entry which is preliminary data.</text>
</comment>
<keyword evidence="1" id="KW-0175">Coiled coil</keyword>
<accession>A0ABQ5CKF2</accession>
<dbReference type="PANTHER" id="PTHR42648">
    <property type="entry name" value="TRANSPOSASE, PUTATIVE-RELATED"/>
    <property type="match status" value="1"/>
</dbReference>
<name>A0ABQ5CKF2_9ASTR</name>
<dbReference type="InterPro" id="IPR025724">
    <property type="entry name" value="GAG-pre-integrase_dom"/>
</dbReference>
<dbReference type="InterPro" id="IPR039537">
    <property type="entry name" value="Retrotran_Ty1/copia-like"/>
</dbReference>
<evidence type="ECO:0000259" key="3">
    <source>
        <dbReference type="PROSITE" id="PS50994"/>
    </source>
</evidence>
<evidence type="ECO:0000256" key="1">
    <source>
        <dbReference type="SAM" id="Coils"/>
    </source>
</evidence>
<reference evidence="4" key="2">
    <citation type="submission" date="2022-01" db="EMBL/GenBank/DDBJ databases">
        <authorList>
            <person name="Yamashiro T."/>
            <person name="Shiraishi A."/>
            <person name="Satake H."/>
            <person name="Nakayama K."/>
        </authorList>
    </citation>
    <scope>NUCLEOTIDE SEQUENCE</scope>
</reference>
<dbReference type="SUPFAM" id="SSF53098">
    <property type="entry name" value="Ribonuclease H-like"/>
    <property type="match status" value="2"/>
</dbReference>
<organism evidence="4 5">
    <name type="scientific">Tanacetum coccineum</name>
    <dbReference type="NCBI Taxonomy" id="301880"/>
    <lineage>
        <taxon>Eukaryota</taxon>
        <taxon>Viridiplantae</taxon>
        <taxon>Streptophyta</taxon>
        <taxon>Embryophyta</taxon>
        <taxon>Tracheophyta</taxon>
        <taxon>Spermatophyta</taxon>
        <taxon>Magnoliopsida</taxon>
        <taxon>eudicotyledons</taxon>
        <taxon>Gunneridae</taxon>
        <taxon>Pentapetalae</taxon>
        <taxon>asterids</taxon>
        <taxon>campanulids</taxon>
        <taxon>Asterales</taxon>
        <taxon>Asteraceae</taxon>
        <taxon>Asteroideae</taxon>
        <taxon>Anthemideae</taxon>
        <taxon>Anthemidinae</taxon>
        <taxon>Tanacetum</taxon>
    </lineage>
</organism>
<dbReference type="PROSITE" id="PS50994">
    <property type="entry name" value="INTEGRASE"/>
    <property type="match status" value="2"/>
</dbReference>
<feature type="domain" description="Integrase catalytic" evidence="3">
    <location>
        <begin position="1"/>
        <end position="109"/>
    </location>
</feature>
<evidence type="ECO:0000256" key="2">
    <source>
        <dbReference type="SAM" id="MobiDB-lite"/>
    </source>
</evidence>
<protein>
    <submittedName>
        <fullName evidence="4">Ribonuclease H-like domain-containing protein</fullName>
    </submittedName>
</protein>
<feature type="non-terminal residue" evidence="4">
    <location>
        <position position="747"/>
    </location>
</feature>
<gene>
    <name evidence="4" type="ORF">Tco_0907435</name>
</gene>
<dbReference type="InterPro" id="IPR012337">
    <property type="entry name" value="RNaseH-like_sf"/>
</dbReference>
<dbReference type="PANTHER" id="PTHR42648:SF32">
    <property type="entry name" value="RIBONUCLEASE H-LIKE DOMAIN, GAG-PRE-INTEGRASE DOMAIN PROTEIN-RELATED"/>
    <property type="match status" value="1"/>
</dbReference>
<dbReference type="Gene3D" id="3.30.420.10">
    <property type="entry name" value="Ribonuclease H-like superfamily/Ribonuclease H"/>
    <property type="match status" value="2"/>
</dbReference>
<dbReference type="EMBL" id="BQNB010014354">
    <property type="protein sequence ID" value="GJT27160.1"/>
    <property type="molecule type" value="Genomic_DNA"/>
</dbReference>
<reference evidence="4" key="1">
    <citation type="journal article" date="2022" name="Int. J. Mol. Sci.">
        <title>Draft Genome of Tanacetum Coccineum: Genomic Comparison of Closely Related Tanacetum-Family Plants.</title>
        <authorList>
            <person name="Yamashiro T."/>
            <person name="Shiraishi A."/>
            <person name="Nakayama K."/>
            <person name="Satake H."/>
        </authorList>
    </citation>
    <scope>NUCLEOTIDE SEQUENCE</scope>
</reference>
<dbReference type="Pfam" id="PF13976">
    <property type="entry name" value="gag_pre-integrs"/>
    <property type="match status" value="1"/>
</dbReference>
<dbReference type="InterPro" id="IPR001584">
    <property type="entry name" value="Integrase_cat-core"/>
</dbReference>
<keyword evidence="5" id="KW-1185">Reference proteome</keyword>
<dbReference type="Pfam" id="PF00665">
    <property type="entry name" value="rve"/>
    <property type="match status" value="1"/>
</dbReference>
<dbReference type="Proteomes" id="UP001151760">
    <property type="component" value="Unassembled WGS sequence"/>
</dbReference>
<feature type="domain" description="Integrase catalytic" evidence="3">
    <location>
        <begin position="655"/>
        <end position="747"/>
    </location>
</feature>